<reference evidence="11" key="2">
    <citation type="journal article" date="2019" name="Comp. Biochem. Physiol. B, Biochem. Mol. Biol.">
        <title>Genomic organization of the molt-inhibiting hormone gene in the red swamp crayfish Procambarus clarkii and characterization of single-nucleotide polymorphisms associated with growth.</title>
        <authorList>
            <person name="Xu Y."/>
            <person name="Peng G."/>
            <person name="Sun M."/>
            <person name="Li J."/>
            <person name="Yan W."/>
            <person name="Tang J."/>
            <person name="Pan J."/>
            <person name="Xu Z."/>
        </authorList>
    </citation>
    <scope>NUCLEOTIDE SEQUENCE</scope>
</reference>
<dbReference type="GO" id="GO:0007218">
    <property type="term" value="P:neuropeptide signaling pathway"/>
    <property type="evidence" value="ECO:0007669"/>
    <property type="project" value="UniProtKB-KW"/>
</dbReference>
<dbReference type="GO" id="GO:0005184">
    <property type="term" value="F:neuropeptide hormone activity"/>
    <property type="evidence" value="ECO:0007669"/>
    <property type="project" value="InterPro"/>
</dbReference>
<evidence type="ECO:0000256" key="4">
    <source>
        <dbReference type="ARBA" id="ARBA00022702"/>
    </source>
</evidence>
<dbReference type="PANTHER" id="PTHR35981:SF2">
    <property type="entry name" value="ION TRANSPORT PEPTIDE, ISOFORM C"/>
    <property type="match status" value="1"/>
</dbReference>
<evidence type="ECO:0000256" key="9">
    <source>
        <dbReference type="SAM" id="SignalP"/>
    </source>
</evidence>
<keyword evidence="5" id="KW-0027">Amidation</keyword>
<keyword evidence="7" id="KW-0527">Neuropeptide</keyword>
<dbReference type="EMBL" id="MK820025">
    <property type="protein sequence ID" value="QEM24161.1"/>
    <property type="molecule type" value="Genomic_DNA"/>
</dbReference>
<dbReference type="Pfam" id="PF01147">
    <property type="entry name" value="Crust_neurohorm"/>
    <property type="match status" value="1"/>
</dbReference>
<sequence>MVNQAAQCFIVRRVWLVVVVGLLVQQTTARYVFEECPGVMGNRAVHGKVTRVCEDCYNVFRDTDVLAGCRKGCFSSEMFKLCLLAMERVEEFPDFKRWIGILNAGR</sequence>
<feature type="signal peptide" evidence="9">
    <location>
        <begin position="1"/>
        <end position="29"/>
    </location>
</feature>
<dbReference type="EMBL" id="MK994504">
    <property type="protein sequence ID" value="QKO28722.1"/>
    <property type="molecule type" value="mRNA"/>
</dbReference>
<evidence type="ECO:0000313" key="11">
    <source>
        <dbReference type="EMBL" id="QEM24161.1"/>
    </source>
</evidence>
<dbReference type="AlphaFoldDB" id="A0A410G7T2"/>
<feature type="disulfide bond" evidence="8">
    <location>
        <begin position="56"/>
        <end position="82"/>
    </location>
</feature>
<dbReference type="EMBL" id="MG744434">
    <property type="protein sequence ID" value="QAA92374.1"/>
    <property type="molecule type" value="mRNA"/>
</dbReference>
<keyword evidence="6 8" id="KW-1015">Disulfide bond</keyword>
<evidence type="ECO:0000313" key="10">
    <source>
        <dbReference type="EMBL" id="QAA92374.1"/>
    </source>
</evidence>
<comment type="subcellular location">
    <subcellularLocation>
        <location evidence="1">Secreted</location>
    </subcellularLocation>
</comment>
<evidence type="ECO:0000313" key="12">
    <source>
        <dbReference type="EMBL" id="QKO28722.1"/>
    </source>
</evidence>
<keyword evidence="3" id="KW-0964">Secreted</keyword>
<reference evidence="10" key="1">
    <citation type="submission" date="2017-12" db="EMBL/GenBank/DDBJ databases">
        <title>Molecular cloning and characterization of molt-inhibiting hormone in the red swamp crayfish Procambarus clarkii.</title>
        <authorList>
            <person name="Xu Z."/>
        </authorList>
    </citation>
    <scope>NUCLEOTIDE SEQUENCE</scope>
    <source>
        <tissue evidence="10">Eyestalk</tissue>
    </source>
</reference>
<feature type="disulfide bond" evidence="8">
    <location>
        <begin position="53"/>
        <end position="69"/>
    </location>
</feature>
<evidence type="ECO:0000256" key="1">
    <source>
        <dbReference type="ARBA" id="ARBA00004613"/>
    </source>
</evidence>
<evidence type="ECO:0000256" key="5">
    <source>
        <dbReference type="ARBA" id="ARBA00022815"/>
    </source>
</evidence>
<name>A0A410G7T2_PROCL</name>
<feature type="disulfide bond" evidence="8">
    <location>
        <begin position="36"/>
        <end position="73"/>
    </location>
</feature>
<accession>A0A410G7T2</accession>
<dbReference type="Gene3D" id="1.10.2010.10">
    <property type="entry name" value="Crustacean CHH/MIH/GIH neurohormone"/>
    <property type="match status" value="1"/>
</dbReference>
<dbReference type="PROSITE" id="PS01250">
    <property type="entry name" value="CHH_MIH_GIH"/>
    <property type="match status" value="1"/>
</dbReference>
<proteinExistence type="evidence at transcript level"/>
<evidence type="ECO:0000256" key="7">
    <source>
        <dbReference type="ARBA" id="ARBA00023320"/>
    </source>
</evidence>
<evidence type="ECO:0000256" key="6">
    <source>
        <dbReference type="ARBA" id="ARBA00023157"/>
    </source>
</evidence>
<dbReference type="PRINTS" id="PR00549">
    <property type="entry name" value="HYPRGLYCEMC2"/>
</dbReference>
<dbReference type="GO" id="GO:0007623">
    <property type="term" value="P:circadian rhythm"/>
    <property type="evidence" value="ECO:0007669"/>
    <property type="project" value="TreeGrafter"/>
</dbReference>
<dbReference type="SUPFAM" id="SSF81778">
    <property type="entry name" value="Crustacean CHH/MIH/GIH neurohormone"/>
    <property type="match status" value="1"/>
</dbReference>
<reference evidence="12" key="3">
    <citation type="submission" date="2019-05" db="EMBL/GenBank/DDBJ databases">
        <title>Expression patterns of MIH, EcR2, and RXR3 in the molt cycle of the red swamp crayfish Procambarus clarkii.</title>
        <authorList>
            <person name="Li J."/>
            <person name="Lin Y."/>
            <person name="Li P."/>
            <person name="Yan J."/>
        </authorList>
    </citation>
    <scope>NUCLEOTIDE SEQUENCE</scope>
    <source>
        <tissue evidence="12">Eyestalk</tissue>
    </source>
</reference>
<dbReference type="PANTHER" id="PTHR35981">
    <property type="entry name" value="ION TRANSPORT PEPTIDE, ISOFORM C"/>
    <property type="match status" value="1"/>
</dbReference>
<keyword evidence="4" id="KW-0372">Hormone</keyword>
<keyword evidence="9" id="KW-0732">Signal</keyword>
<dbReference type="InterPro" id="IPR031098">
    <property type="entry name" value="Crust_neurohorm"/>
</dbReference>
<evidence type="ECO:0000256" key="3">
    <source>
        <dbReference type="ARBA" id="ARBA00022525"/>
    </source>
</evidence>
<dbReference type="InterPro" id="IPR018251">
    <property type="entry name" value="Crust_neurhormone_CS"/>
</dbReference>
<dbReference type="GO" id="GO:0005576">
    <property type="term" value="C:extracellular region"/>
    <property type="evidence" value="ECO:0007669"/>
    <property type="project" value="UniProtKB-SubCell"/>
</dbReference>
<dbReference type="InterPro" id="IPR035957">
    <property type="entry name" value="Crust_neurohorm_sf"/>
</dbReference>
<dbReference type="InterPro" id="IPR001166">
    <property type="entry name" value="Hyperglycemic"/>
</dbReference>
<organism evidence="10">
    <name type="scientific">Procambarus clarkii</name>
    <name type="common">Red swamp crayfish</name>
    <dbReference type="NCBI Taxonomy" id="6728"/>
    <lineage>
        <taxon>Eukaryota</taxon>
        <taxon>Metazoa</taxon>
        <taxon>Ecdysozoa</taxon>
        <taxon>Arthropoda</taxon>
        <taxon>Crustacea</taxon>
        <taxon>Multicrustacea</taxon>
        <taxon>Malacostraca</taxon>
        <taxon>Eumalacostraca</taxon>
        <taxon>Eucarida</taxon>
        <taxon>Decapoda</taxon>
        <taxon>Pleocyemata</taxon>
        <taxon>Astacidea</taxon>
        <taxon>Astacoidea</taxon>
        <taxon>Cambaridae</taxon>
        <taxon>Procambarus</taxon>
    </lineage>
</organism>
<feature type="chain" id="PRO_5036102813" evidence="9">
    <location>
        <begin position="30"/>
        <end position="106"/>
    </location>
</feature>
<comment type="similarity">
    <text evidence="2">Belongs to the arthropod CHH/MIH/GIH/VIH hormone family.</text>
</comment>
<protein>
    <submittedName>
        <fullName evidence="10">Molt-inhibiting hormone</fullName>
    </submittedName>
</protein>
<dbReference type="InterPro" id="IPR001262">
    <property type="entry name" value="Hyperglycemic2"/>
</dbReference>
<evidence type="ECO:0000256" key="8">
    <source>
        <dbReference type="PIRSR" id="PIRSR631098-51"/>
    </source>
</evidence>
<dbReference type="OrthoDB" id="6330469at2759"/>
<dbReference type="PRINTS" id="PR00550">
    <property type="entry name" value="HYPRGLYCEMIC"/>
</dbReference>
<evidence type="ECO:0000256" key="2">
    <source>
        <dbReference type="ARBA" id="ARBA00005447"/>
    </source>
</evidence>
<gene>
    <name evidence="11" type="primary">MIH</name>
</gene>